<name>A0A8J4Y1Y0_CHIOP</name>
<keyword evidence="2" id="KW-1185">Reference proteome</keyword>
<reference evidence="1" key="1">
    <citation type="submission" date="2020-07" db="EMBL/GenBank/DDBJ databases">
        <title>The High-quality genome of the commercially important snow crab, Chionoecetes opilio.</title>
        <authorList>
            <person name="Jeong J.-H."/>
            <person name="Ryu S."/>
        </authorList>
    </citation>
    <scope>NUCLEOTIDE SEQUENCE</scope>
    <source>
        <strain evidence="1">MADBK_172401_WGS</strain>
        <tissue evidence="1">Digestive gland</tissue>
    </source>
</reference>
<proteinExistence type="predicted"/>
<evidence type="ECO:0000313" key="1">
    <source>
        <dbReference type="EMBL" id="KAG0715181.1"/>
    </source>
</evidence>
<dbReference type="Proteomes" id="UP000770661">
    <property type="component" value="Unassembled WGS sequence"/>
</dbReference>
<dbReference type="OrthoDB" id="6369954at2759"/>
<dbReference type="EMBL" id="JACEEZ010019942">
    <property type="protein sequence ID" value="KAG0715181.1"/>
    <property type="molecule type" value="Genomic_DNA"/>
</dbReference>
<sequence length="293" mass="33225">MPSLSGAGWRKMPYSLASLTAWYIASTSIEDHSKAGQKWMKAETFLVDLLFHHPGTIHLALLTVARTSHRLFCRLMQHRVHRHTPTFERVVRHDSLRVLSRQGLARERESEYTFSLPRLLAVTSLASTVTSGLGQVIVWLTHYGMWVGQPNVRSDLTKWLAKHLSLRTPPQRPKIFAKNVIALLATEKDEDWLWEAVVGLVVLVRWQGRPWARHHLLPALRTAMDKITNSPSLSSSDRRNSQQNENIKMKISRLFAGALPSSLTVHLCERLSEALSTGLRSLTPQSPLLSRTQ</sequence>
<gene>
    <name evidence="1" type="ORF">GWK47_012547</name>
</gene>
<organism evidence="1 2">
    <name type="scientific">Chionoecetes opilio</name>
    <name type="common">Atlantic snow crab</name>
    <name type="synonym">Cancer opilio</name>
    <dbReference type="NCBI Taxonomy" id="41210"/>
    <lineage>
        <taxon>Eukaryota</taxon>
        <taxon>Metazoa</taxon>
        <taxon>Ecdysozoa</taxon>
        <taxon>Arthropoda</taxon>
        <taxon>Crustacea</taxon>
        <taxon>Multicrustacea</taxon>
        <taxon>Malacostraca</taxon>
        <taxon>Eumalacostraca</taxon>
        <taxon>Eucarida</taxon>
        <taxon>Decapoda</taxon>
        <taxon>Pleocyemata</taxon>
        <taxon>Brachyura</taxon>
        <taxon>Eubrachyura</taxon>
        <taxon>Majoidea</taxon>
        <taxon>Majidae</taxon>
        <taxon>Chionoecetes</taxon>
    </lineage>
</organism>
<dbReference type="AlphaFoldDB" id="A0A8J4Y1Y0"/>
<evidence type="ECO:0000313" key="2">
    <source>
        <dbReference type="Proteomes" id="UP000770661"/>
    </source>
</evidence>
<accession>A0A8J4Y1Y0</accession>
<protein>
    <submittedName>
        <fullName evidence="1">Uncharacterized protein</fullName>
    </submittedName>
</protein>
<comment type="caution">
    <text evidence="1">The sequence shown here is derived from an EMBL/GenBank/DDBJ whole genome shotgun (WGS) entry which is preliminary data.</text>
</comment>